<dbReference type="InterPro" id="IPR058031">
    <property type="entry name" value="AAA_lid_NorR"/>
</dbReference>
<dbReference type="GO" id="GO:0043565">
    <property type="term" value="F:sequence-specific DNA binding"/>
    <property type="evidence" value="ECO:0007669"/>
    <property type="project" value="InterPro"/>
</dbReference>
<dbReference type="InterPro" id="IPR035965">
    <property type="entry name" value="PAS-like_dom_sf"/>
</dbReference>
<evidence type="ECO:0000313" key="7">
    <source>
        <dbReference type="EMBL" id="MDH5161571.1"/>
    </source>
</evidence>
<proteinExistence type="predicted"/>
<evidence type="ECO:0000256" key="2">
    <source>
        <dbReference type="ARBA" id="ARBA00022840"/>
    </source>
</evidence>
<dbReference type="Pfam" id="PF00989">
    <property type="entry name" value="PAS"/>
    <property type="match status" value="1"/>
</dbReference>
<keyword evidence="2" id="KW-0067">ATP-binding</keyword>
<dbReference type="GO" id="GO:0006355">
    <property type="term" value="P:regulation of DNA-templated transcription"/>
    <property type="evidence" value="ECO:0007669"/>
    <property type="project" value="InterPro"/>
</dbReference>
<evidence type="ECO:0000313" key="8">
    <source>
        <dbReference type="Proteomes" id="UP001159179"/>
    </source>
</evidence>
<dbReference type="InterPro" id="IPR013767">
    <property type="entry name" value="PAS_fold"/>
</dbReference>
<dbReference type="SMART" id="SM00382">
    <property type="entry name" value="AAA"/>
    <property type="match status" value="1"/>
</dbReference>
<evidence type="ECO:0000256" key="4">
    <source>
        <dbReference type="ARBA" id="ARBA00023163"/>
    </source>
</evidence>
<dbReference type="RefSeq" id="WP_280616741.1">
    <property type="nucleotide sequence ID" value="NZ_JAROYP010000005.1"/>
</dbReference>
<evidence type="ECO:0000259" key="5">
    <source>
        <dbReference type="PROSITE" id="PS50045"/>
    </source>
</evidence>
<dbReference type="GO" id="GO:0005524">
    <property type="term" value="F:ATP binding"/>
    <property type="evidence" value="ECO:0007669"/>
    <property type="project" value="UniProtKB-KW"/>
</dbReference>
<dbReference type="InterPro" id="IPR003593">
    <property type="entry name" value="AAA+_ATPase"/>
</dbReference>
<dbReference type="InterPro" id="IPR002078">
    <property type="entry name" value="Sigma_54_int"/>
</dbReference>
<dbReference type="AlphaFoldDB" id="A0AAW6SZZ5"/>
<dbReference type="Gene3D" id="3.40.50.300">
    <property type="entry name" value="P-loop containing nucleotide triphosphate hydrolases"/>
    <property type="match status" value="1"/>
</dbReference>
<evidence type="ECO:0000259" key="6">
    <source>
        <dbReference type="PROSITE" id="PS50112"/>
    </source>
</evidence>
<evidence type="ECO:0000256" key="3">
    <source>
        <dbReference type="ARBA" id="ARBA00023015"/>
    </source>
</evidence>
<dbReference type="Gene3D" id="3.30.450.20">
    <property type="entry name" value="PAS domain"/>
    <property type="match status" value="1"/>
</dbReference>
<dbReference type="Pfam" id="PF25601">
    <property type="entry name" value="AAA_lid_14"/>
    <property type="match status" value="1"/>
</dbReference>
<dbReference type="PROSITE" id="PS50112">
    <property type="entry name" value="PAS"/>
    <property type="match status" value="1"/>
</dbReference>
<dbReference type="NCBIfam" id="TIGR00229">
    <property type="entry name" value="sensory_box"/>
    <property type="match status" value="1"/>
</dbReference>
<dbReference type="Pfam" id="PF02954">
    <property type="entry name" value="HTH_8"/>
    <property type="match status" value="1"/>
</dbReference>
<protein>
    <submittedName>
        <fullName evidence="7">Sigma 54-interacting transcriptional regulator</fullName>
    </submittedName>
</protein>
<dbReference type="Gene3D" id="1.10.8.60">
    <property type="match status" value="1"/>
</dbReference>
<dbReference type="Gene3D" id="1.10.10.60">
    <property type="entry name" value="Homeodomain-like"/>
    <property type="match status" value="1"/>
</dbReference>
<dbReference type="Pfam" id="PF14532">
    <property type="entry name" value="Sigma54_activ_2"/>
    <property type="match status" value="1"/>
</dbReference>
<gene>
    <name evidence="7" type="ORF">P5X88_11510</name>
</gene>
<keyword evidence="4" id="KW-0804">Transcription</keyword>
<dbReference type="PANTHER" id="PTHR32071:SF74">
    <property type="entry name" value="TRANSCRIPTIONAL ACTIVATOR ROCR"/>
    <property type="match status" value="1"/>
</dbReference>
<dbReference type="SUPFAM" id="SSF46689">
    <property type="entry name" value="Homeodomain-like"/>
    <property type="match status" value="1"/>
</dbReference>
<dbReference type="PROSITE" id="PS00688">
    <property type="entry name" value="SIGMA54_INTERACT_3"/>
    <property type="match status" value="1"/>
</dbReference>
<evidence type="ECO:0000256" key="1">
    <source>
        <dbReference type="ARBA" id="ARBA00022741"/>
    </source>
</evidence>
<dbReference type="EMBL" id="JAROYP010000005">
    <property type="protein sequence ID" value="MDH5161571.1"/>
    <property type="molecule type" value="Genomic_DNA"/>
</dbReference>
<comment type="caution">
    <text evidence="7">The sequence shown here is derived from an EMBL/GenBank/DDBJ whole genome shotgun (WGS) entry which is preliminary data.</text>
</comment>
<dbReference type="Proteomes" id="UP001159179">
    <property type="component" value="Unassembled WGS sequence"/>
</dbReference>
<dbReference type="SUPFAM" id="SSF52540">
    <property type="entry name" value="P-loop containing nucleoside triphosphate hydrolases"/>
    <property type="match status" value="1"/>
</dbReference>
<dbReference type="InterPro" id="IPR027417">
    <property type="entry name" value="P-loop_NTPase"/>
</dbReference>
<feature type="domain" description="Sigma-54 factor interaction" evidence="5">
    <location>
        <begin position="150"/>
        <end position="346"/>
    </location>
</feature>
<reference evidence="7" key="1">
    <citation type="submission" date="2023-03" db="EMBL/GenBank/DDBJ databases">
        <title>Bacterial isolates from washroom surfaces on a university campus.</title>
        <authorList>
            <person name="Holman D.B."/>
            <person name="Gzyl K.E."/>
            <person name="Taheri A.E."/>
        </authorList>
    </citation>
    <scope>NUCLEOTIDE SEQUENCE</scope>
    <source>
        <strain evidence="7">RD03</strain>
    </source>
</reference>
<dbReference type="CDD" id="cd00009">
    <property type="entry name" value="AAA"/>
    <property type="match status" value="1"/>
</dbReference>
<keyword evidence="1" id="KW-0547">Nucleotide-binding</keyword>
<accession>A0AAW6SZZ5</accession>
<dbReference type="InterPro" id="IPR009057">
    <property type="entry name" value="Homeodomain-like_sf"/>
</dbReference>
<dbReference type="SUPFAM" id="SSF55785">
    <property type="entry name" value="PYP-like sensor domain (PAS domain)"/>
    <property type="match status" value="1"/>
</dbReference>
<name>A0AAW6SZZ5_9BACI</name>
<keyword evidence="3" id="KW-0805">Transcription regulation</keyword>
<feature type="domain" description="PAS" evidence="6">
    <location>
        <begin position="6"/>
        <end position="63"/>
    </location>
</feature>
<dbReference type="InterPro" id="IPR002197">
    <property type="entry name" value="HTH_Fis"/>
</dbReference>
<dbReference type="InterPro" id="IPR025944">
    <property type="entry name" value="Sigma_54_int_dom_CS"/>
</dbReference>
<dbReference type="PROSITE" id="PS50045">
    <property type="entry name" value="SIGMA54_INTERACT_4"/>
    <property type="match status" value="1"/>
</dbReference>
<organism evidence="7 8">
    <name type="scientific">Heyndrickxia oleronia</name>
    <dbReference type="NCBI Taxonomy" id="38875"/>
    <lineage>
        <taxon>Bacteria</taxon>
        <taxon>Bacillati</taxon>
        <taxon>Bacillota</taxon>
        <taxon>Bacilli</taxon>
        <taxon>Bacillales</taxon>
        <taxon>Bacillaceae</taxon>
        <taxon>Heyndrickxia</taxon>
    </lineage>
</organism>
<dbReference type="PANTHER" id="PTHR32071">
    <property type="entry name" value="TRANSCRIPTIONAL REGULATORY PROTEIN"/>
    <property type="match status" value="1"/>
</dbReference>
<sequence length="433" mass="50745">MQINIENDMYKRILDLLDVGIHVINETGKTTIYNKKMMEIEGTEIEDVLDKNILEVFQFYQGEASTLLKVLHTGRSILNTHQTYFNHKGQEIKTVNNTYPLIFNNQIVGAVEIVRDVTYLDRMMKKSIQRKQIGSTTFESLSDKQFYPHKVLETGQKVATTSSSIFIIGEAGTGKRTLTECIHNEVNQYSKPYFIHNCTSLLDNYVEQAILESIHQLENADGGTLVIEDIQNLSPTSQLKLLNFLNKARNYKIICTTNEDPIDLIAKGQLNKKFYYLLSELTIFIPPIRERKNSIQELALFFIEKYNRIYQVNLKTVSEEVFQAFIDYDWPGNLRELDHIIERSMKIIDSEDTLLFQHLPMKFKNRISQDRQFLINKNQEIKPLEEYMQEAEKYYIQKGLQYHKFNITKTAQTLNMSRQNLQYRMRKYGIKKP</sequence>
<dbReference type="InterPro" id="IPR000014">
    <property type="entry name" value="PAS"/>
</dbReference>
<dbReference type="PRINTS" id="PR01590">
    <property type="entry name" value="HTHFIS"/>
</dbReference>